<gene>
    <name evidence="1" type="ORF">CERSUDRAFT_95449</name>
</gene>
<dbReference type="OrthoDB" id="2751476at2759"/>
<proteinExistence type="predicted"/>
<dbReference type="AlphaFoldDB" id="M2REC6"/>
<dbReference type="EMBL" id="KB445797">
    <property type="protein sequence ID" value="EMD37191.1"/>
    <property type="molecule type" value="Genomic_DNA"/>
</dbReference>
<sequence>MSQSLRSQDGENGITKAEAAKVIEMLSRGERPSKAFLEGLGKTPVIVPDEWSTGNDPPTKDMAAYDSELRSIVEKTSVQTESPVTKLETWNQNKVLSKARHASDKNYLP</sequence>
<organism evidence="1 2">
    <name type="scientific">Ceriporiopsis subvermispora (strain B)</name>
    <name type="common">White-rot fungus</name>
    <name type="synonym">Gelatoporia subvermispora</name>
    <dbReference type="NCBI Taxonomy" id="914234"/>
    <lineage>
        <taxon>Eukaryota</taxon>
        <taxon>Fungi</taxon>
        <taxon>Dikarya</taxon>
        <taxon>Basidiomycota</taxon>
        <taxon>Agaricomycotina</taxon>
        <taxon>Agaricomycetes</taxon>
        <taxon>Polyporales</taxon>
        <taxon>Gelatoporiaceae</taxon>
        <taxon>Gelatoporia</taxon>
    </lineage>
</organism>
<keyword evidence="2" id="KW-1185">Reference proteome</keyword>
<accession>M2REC6</accession>
<dbReference type="HOGENOM" id="CLU_2183646_0_0_1"/>
<protein>
    <submittedName>
        <fullName evidence="1">Uncharacterized protein</fullName>
    </submittedName>
</protein>
<dbReference type="Proteomes" id="UP000016930">
    <property type="component" value="Unassembled WGS sequence"/>
</dbReference>
<name>M2REC6_CERS8</name>
<evidence type="ECO:0000313" key="1">
    <source>
        <dbReference type="EMBL" id="EMD37191.1"/>
    </source>
</evidence>
<reference evidence="1 2" key="1">
    <citation type="journal article" date="2012" name="Proc. Natl. Acad. Sci. U.S.A.">
        <title>Comparative genomics of Ceriporiopsis subvermispora and Phanerochaete chrysosporium provide insight into selective ligninolysis.</title>
        <authorList>
            <person name="Fernandez-Fueyo E."/>
            <person name="Ruiz-Duenas F.J."/>
            <person name="Ferreira P."/>
            <person name="Floudas D."/>
            <person name="Hibbett D.S."/>
            <person name="Canessa P."/>
            <person name="Larrondo L.F."/>
            <person name="James T.Y."/>
            <person name="Seelenfreund D."/>
            <person name="Lobos S."/>
            <person name="Polanco R."/>
            <person name="Tello M."/>
            <person name="Honda Y."/>
            <person name="Watanabe T."/>
            <person name="Watanabe T."/>
            <person name="Ryu J.S."/>
            <person name="Kubicek C.P."/>
            <person name="Schmoll M."/>
            <person name="Gaskell J."/>
            <person name="Hammel K.E."/>
            <person name="St John F.J."/>
            <person name="Vanden Wymelenberg A."/>
            <person name="Sabat G."/>
            <person name="Splinter BonDurant S."/>
            <person name="Syed K."/>
            <person name="Yadav J.S."/>
            <person name="Doddapaneni H."/>
            <person name="Subramanian V."/>
            <person name="Lavin J.L."/>
            <person name="Oguiza J.A."/>
            <person name="Perez G."/>
            <person name="Pisabarro A.G."/>
            <person name="Ramirez L."/>
            <person name="Santoyo F."/>
            <person name="Master E."/>
            <person name="Coutinho P.M."/>
            <person name="Henrissat B."/>
            <person name="Lombard V."/>
            <person name="Magnuson J.K."/>
            <person name="Kuees U."/>
            <person name="Hori C."/>
            <person name="Igarashi K."/>
            <person name="Samejima M."/>
            <person name="Held B.W."/>
            <person name="Barry K.W."/>
            <person name="LaButti K.M."/>
            <person name="Lapidus A."/>
            <person name="Lindquist E.A."/>
            <person name="Lucas S.M."/>
            <person name="Riley R."/>
            <person name="Salamov A.A."/>
            <person name="Hoffmeister D."/>
            <person name="Schwenk D."/>
            <person name="Hadar Y."/>
            <person name="Yarden O."/>
            <person name="de Vries R.P."/>
            <person name="Wiebenga A."/>
            <person name="Stenlid J."/>
            <person name="Eastwood D."/>
            <person name="Grigoriev I.V."/>
            <person name="Berka R.M."/>
            <person name="Blanchette R.A."/>
            <person name="Kersten P."/>
            <person name="Martinez A.T."/>
            <person name="Vicuna R."/>
            <person name="Cullen D."/>
        </authorList>
    </citation>
    <scope>NUCLEOTIDE SEQUENCE [LARGE SCALE GENOMIC DNA]</scope>
    <source>
        <strain evidence="1 2">B</strain>
    </source>
</reference>
<evidence type="ECO:0000313" key="2">
    <source>
        <dbReference type="Proteomes" id="UP000016930"/>
    </source>
</evidence>